<dbReference type="InterPro" id="IPR002931">
    <property type="entry name" value="Transglutaminase-like"/>
</dbReference>
<dbReference type="InterPro" id="IPR038765">
    <property type="entry name" value="Papain-like_cys_pep_sf"/>
</dbReference>
<dbReference type="PANTHER" id="PTHR33490:SF6">
    <property type="entry name" value="SLL1049 PROTEIN"/>
    <property type="match status" value="1"/>
</dbReference>
<evidence type="ECO:0000256" key="1">
    <source>
        <dbReference type="SAM" id="MobiDB-lite"/>
    </source>
</evidence>
<proteinExistence type="predicted"/>
<feature type="chain" id="PRO_5046916612" evidence="2">
    <location>
        <begin position="24"/>
        <end position="573"/>
    </location>
</feature>
<gene>
    <name evidence="4" type="ORF">I5776_10185</name>
</gene>
<feature type="signal peptide" evidence="2">
    <location>
        <begin position="1"/>
        <end position="23"/>
    </location>
</feature>
<sequence length="573" mass="65936">MPIKKIFLYCLLSILFLSTAACSHDTNSKTSNNKENQQVTKEEKENAKYATVVKEKNSELDLEPITLTNYSEKVGATLSNPKYKTFAVNKELEIAGKIEKHELLKEKYVWVKVSSLDVIDSNTVQEYYIPIKNGQFSNKIHFYNGEGKYSVNIMLPATDRENYYYDLSTFEVINVNPIKQRDIAYTPFAQEAHLTLDNIKSGFILGKELITVAGTIETQTSFKNIMIEVKKDSNQWKHEIPIKNGKFSYEVPLFYGKGIHQINVLVPDQNRENYYQYGTTLFVDNQSTRTMKPIEYFRTYEERGITLETPQFGGDRTKLSYHIKGQIDPNAKLANETSHIYIKTKKGNDEALDIIPVTHFSFDDSIYLRFGPGEYEVSINVPEIKKEKSNYFRYFSVASFTVENTENEDKRDLLPSRGIPSDNPKIINLAKKLTKNKKNNLDKAKAIYEYTAKTISYDVAKFKNNEFEWDDNALKTLKLKTGVCQDYAYLAGALLRASNIEARVITGKAGTGFLKENHAWIEAKINGKWLTMDPTWGAGYVQNDKFVAKYTDKYFQPKMTEFNKTHLRDKVEY</sequence>
<dbReference type="PROSITE" id="PS51257">
    <property type="entry name" value="PROKAR_LIPOPROTEIN"/>
    <property type="match status" value="1"/>
</dbReference>
<dbReference type="SUPFAM" id="SSF54001">
    <property type="entry name" value="Cysteine proteinases"/>
    <property type="match status" value="1"/>
</dbReference>
<protein>
    <submittedName>
        <fullName evidence="4">Transglutaminase domain-containing protein</fullName>
    </submittedName>
</protein>
<accession>A0ABX7E671</accession>
<dbReference type="Gene3D" id="3.10.620.30">
    <property type="match status" value="1"/>
</dbReference>
<keyword evidence="5" id="KW-1185">Reference proteome</keyword>
<dbReference type="PANTHER" id="PTHR33490">
    <property type="entry name" value="BLR5614 PROTEIN-RELATED"/>
    <property type="match status" value="1"/>
</dbReference>
<dbReference type="RefSeq" id="WP_202780493.1">
    <property type="nucleotide sequence ID" value="NZ_CP065425.1"/>
</dbReference>
<keyword evidence="2" id="KW-0732">Signal</keyword>
<dbReference type="EMBL" id="CP065425">
    <property type="protein sequence ID" value="QQZ11223.1"/>
    <property type="molecule type" value="Genomic_DNA"/>
</dbReference>
<feature type="domain" description="Transglutaminase-like" evidence="3">
    <location>
        <begin position="476"/>
        <end position="536"/>
    </location>
</feature>
<reference evidence="4 5" key="1">
    <citation type="submission" date="2020-11" db="EMBL/GenBank/DDBJ databases">
        <title>Taxonomic evaluation of the Bacillus sporothermodurans group of bacteria based on whole genome sequences.</title>
        <authorList>
            <person name="Fiedler G."/>
            <person name="Herbstmann A.-D."/>
            <person name="Doll E."/>
            <person name="Wenning M."/>
            <person name="Brinks E."/>
            <person name="Kabisch J."/>
            <person name="Breitenwieser F."/>
            <person name="Lappann M."/>
            <person name="Boehnlein C."/>
            <person name="Franz C."/>
        </authorList>
    </citation>
    <scope>NUCLEOTIDE SEQUENCE [LARGE SCALE GENOMIC DNA]</scope>
    <source>
        <strain evidence="4 5">JCM 19841</strain>
    </source>
</reference>
<dbReference type="SMART" id="SM00460">
    <property type="entry name" value="TGc"/>
    <property type="match status" value="1"/>
</dbReference>
<evidence type="ECO:0000256" key="2">
    <source>
        <dbReference type="SAM" id="SignalP"/>
    </source>
</evidence>
<feature type="compositionally biased region" description="Polar residues" evidence="1">
    <location>
        <begin position="25"/>
        <end position="39"/>
    </location>
</feature>
<dbReference type="Proteomes" id="UP000595691">
    <property type="component" value="Chromosome"/>
</dbReference>
<evidence type="ECO:0000313" key="5">
    <source>
        <dbReference type="Proteomes" id="UP000595691"/>
    </source>
</evidence>
<dbReference type="Pfam" id="PF01841">
    <property type="entry name" value="Transglut_core"/>
    <property type="match status" value="1"/>
</dbReference>
<name>A0ABX7E671_9BACI</name>
<feature type="region of interest" description="Disordered" evidence="1">
    <location>
        <begin position="25"/>
        <end position="46"/>
    </location>
</feature>
<evidence type="ECO:0000313" key="4">
    <source>
        <dbReference type="EMBL" id="QQZ11223.1"/>
    </source>
</evidence>
<organism evidence="4 5">
    <name type="scientific">Heyndrickxia vini</name>
    <dbReference type="NCBI Taxonomy" id="1476025"/>
    <lineage>
        <taxon>Bacteria</taxon>
        <taxon>Bacillati</taxon>
        <taxon>Bacillota</taxon>
        <taxon>Bacilli</taxon>
        <taxon>Bacillales</taxon>
        <taxon>Bacillaceae</taxon>
        <taxon>Heyndrickxia</taxon>
    </lineage>
</organism>
<evidence type="ECO:0000259" key="3">
    <source>
        <dbReference type="SMART" id="SM00460"/>
    </source>
</evidence>